<name>V5F0R7_9VIBR</name>
<keyword evidence="3" id="KW-1185">Reference proteome</keyword>
<dbReference type="SUPFAM" id="SSF55729">
    <property type="entry name" value="Acyl-CoA N-acyltransferases (Nat)"/>
    <property type="match status" value="1"/>
</dbReference>
<feature type="domain" description="N-acetyltransferase" evidence="1">
    <location>
        <begin position="5"/>
        <end position="159"/>
    </location>
</feature>
<proteinExistence type="predicted"/>
<sequence length="159" mass="18404">MSDIFKVRRAQLEDKDTLLNVWRALYEWHHLHCEEMIKPPCINELDAELDSYLSTLDCFIFVLEVEEHIVGFITGQLCQLQSPLLKSQMVGSIDHWFVNDSYRQIGGGIALLSRLETEFLNYGAMRVNAEVWGFNESALGVYRKHGFQTHIHCMTKTIV</sequence>
<dbReference type="CDD" id="cd04301">
    <property type="entry name" value="NAT_SF"/>
    <property type="match status" value="1"/>
</dbReference>
<dbReference type="Pfam" id="PF00583">
    <property type="entry name" value="Acetyltransf_1"/>
    <property type="match status" value="1"/>
</dbReference>
<reference evidence="2 3" key="1">
    <citation type="submission" date="2013-10" db="EMBL/GenBank/DDBJ databases">
        <authorList>
            <person name="Ichikawa N."/>
            <person name="Kimura A."/>
            <person name="Ohji S."/>
            <person name="Hosoyama A."/>
            <person name="Fujita N."/>
        </authorList>
    </citation>
    <scope>NUCLEOTIDE SEQUENCE [LARGE SCALE GENOMIC DNA]</scope>
    <source>
        <strain evidence="2 3">NBRC 102217</strain>
    </source>
</reference>
<reference evidence="2 3" key="2">
    <citation type="submission" date="2013-11" db="EMBL/GenBank/DDBJ databases">
        <title>Whole genome shotgun sequence of Vibrio halioticoli NBRC 102217.</title>
        <authorList>
            <person name="Isaki S."/>
            <person name="Kimura A."/>
            <person name="Ohji S."/>
            <person name="Hosoyama A."/>
            <person name="Fujita N."/>
            <person name="Hashimoto M."/>
            <person name="Hosoyama Y."/>
            <person name="Yamazoe A."/>
        </authorList>
    </citation>
    <scope>NUCLEOTIDE SEQUENCE [LARGE SCALE GENOMIC DNA]</scope>
    <source>
        <strain evidence="2 3">NBRC 102217</strain>
    </source>
</reference>
<dbReference type="Proteomes" id="UP000017800">
    <property type="component" value="Unassembled WGS sequence"/>
</dbReference>
<dbReference type="eggNOG" id="COG0456">
    <property type="taxonomic scope" value="Bacteria"/>
</dbReference>
<dbReference type="AlphaFoldDB" id="V5F0R7"/>
<evidence type="ECO:0000313" key="2">
    <source>
        <dbReference type="EMBL" id="GAD88719.1"/>
    </source>
</evidence>
<dbReference type="GO" id="GO:0016747">
    <property type="term" value="F:acyltransferase activity, transferring groups other than amino-acyl groups"/>
    <property type="evidence" value="ECO:0007669"/>
    <property type="project" value="InterPro"/>
</dbReference>
<protein>
    <recommendedName>
        <fullName evidence="1">N-acetyltransferase domain-containing protein</fullName>
    </recommendedName>
</protein>
<evidence type="ECO:0000259" key="1">
    <source>
        <dbReference type="PROSITE" id="PS51186"/>
    </source>
</evidence>
<dbReference type="InterPro" id="IPR000182">
    <property type="entry name" value="GNAT_dom"/>
</dbReference>
<dbReference type="RefSeq" id="WP_023403101.1">
    <property type="nucleotide sequence ID" value="NZ_BAUJ01000009.1"/>
</dbReference>
<dbReference type="Gene3D" id="3.40.630.30">
    <property type="match status" value="1"/>
</dbReference>
<organism evidence="2 3">
    <name type="scientific">Vibrio halioticoli NBRC 102217</name>
    <dbReference type="NCBI Taxonomy" id="1219072"/>
    <lineage>
        <taxon>Bacteria</taxon>
        <taxon>Pseudomonadati</taxon>
        <taxon>Pseudomonadota</taxon>
        <taxon>Gammaproteobacteria</taxon>
        <taxon>Vibrionales</taxon>
        <taxon>Vibrionaceae</taxon>
        <taxon>Vibrio</taxon>
    </lineage>
</organism>
<accession>V5F0R7</accession>
<dbReference type="EMBL" id="BAUJ01000009">
    <property type="protein sequence ID" value="GAD88719.1"/>
    <property type="molecule type" value="Genomic_DNA"/>
</dbReference>
<dbReference type="OrthoDB" id="5637518at2"/>
<dbReference type="InterPro" id="IPR016181">
    <property type="entry name" value="Acyl_CoA_acyltransferase"/>
</dbReference>
<evidence type="ECO:0000313" key="3">
    <source>
        <dbReference type="Proteomes" id="UP000017800"/>
    </source>
</evidence>
<comment type="caution">
    <text evidence="2">The sequence shown here is derived from an EMBL/GenBank/DDBJ whole genome shotgun (WGS) entry which is preliminary data.</text>
</comment>
<dbReference type="PROSITE" id="PS51186">
    <property type="entry name" value="GNAT"/>
    <property type="match status" value="1"/>
</dbReference>
<gene>
    <name evidence="2" type="ORF">VHA01S_009_00060</name>
</gene>